<evidence type="ECO:0000313" key="2">
    <source>
        <dbReference type="EMBL" id="MCR8629767.1"/>
    </source>
</evidence>
<dbReference type="SUPFAM" id="SSF56784">
    <property type="entry name" value="HAD-like"/>
    <property type="match status" value="1"/>
</dbReference>
<reference evidence="2 3" key="1">
    <citation type="submission" date="2022-08" db="EMBL/GenBank/DDBJ databases">
        <title>Paenibacillus endoradicis sp. nov., Paenibacillus radicibacter sp. nov and Paenibacillus pararadicis sp. nov., three cold-adapted plant growth-promoting bacteria isolated from root of Larix gmelinii in Great Khingan.</title>
        <authorList>
            <person name="Xue H."/>
        </authorList>
    </citation>
    <scope>NUCLEOTIDE SEQUENCE [LARGE SCALE GENOMIC DNA]</scope>
    <source>
        <strain evidence="2 3">N5-1-1-5</strain>
    </source>
</reference>
<proteinExistence type="inferred from homology"/>
<comment type="cofactor">
    <cofactor evidence="1">
        <name>Mg(2+)</name>
        <dbReference type="ChEBI" id="CHEBI:18420"/>
    </cofactor>
</comment>
<dbReference type="NCBIfam" id="TIGR01460">
    <property type="entry name" value="HAD-SF-IIA"/>
    <property type="match status" value="1"/>
</dbReference>
<name>A0ABT1Y9B8_9BACL</name>
<keyword evidence="2" id="KW-0378">Hydrolase</keyword>
<comment type="function">
    <text evidence="1">Catalyzes the dephosphorylation of 2-6 carbon acid sugars in vitro.</text>
</comment>
<sequence>MLGFLLDLDGTLYHGDKPIPYAAEFIGWLREQGYPYLYVTNNSSRTPEQVTEHLRKVGIEAEPSEVLTSSQAAALYIQEGQTGKRVYAVGENGLRQALHDAGFTVISDEDLETPDYVVQGIDRDFSYTKLATAVRHIRNGALSVLTNPDHLLPWNNELQPGAGSIGAAIERSSQTKPVVIGKPSPIIMKYAIAKLGLPLEQIWVVGDNLLTDIQGGLAAGCRTALVLSGLVSRDTLQEQQQLTGVRPELVCGQLMELAGMLSKP</sequence>
<dbReference type="Pfam" id="PF13344">
    <property type="entry name" value="Hydrolase_6"/>
    <property type="match status" value="1"/>
</dbReference>
<evidence type="ECO:0000313" key="3">
    <source>
        <dbReference type="Proteomes" id="UP001300012"/>
    </source>
</evidence>
<dbReference type="Pfam" id="PF13242">
    <property type="entry name" value="Hydrolase_like"/>
    <property type="match status" value="1"/>
</dbReference>
<dbReference type="Proteomes" id="UP001300012">
    <property type="component" value="Unassembled WGS sequence"/>
</dbReference>
<dbReference type="InterPro" id="IPR006357">
    <property type="entry name" value="HAD-SF_hydro_IIA"/>
</dbReference>
<dbReference type="EC" id="3.1.3.-" evidence="1"/>
<keyword evidence="1" id="KW-0460">Magnesium</keyword>
<dbReference type="InterPro" id="IPR023214">
    <property type="entry name" value="HAD_sf"/>
</dbReference>
<keyword evidence="3" id="KW-1185">Reference proteome</keyword>
<dbReference type="RefSeq" id="WP_258211384.1">
    <property type="nucleotide sequence ID" value="NZ_JANQBD010000001.1"/>
</dbReference>
<organism evidence="2 3">
    <name type="scientific">Paenibacillus radicis</name>
    <name type="common">ex Xue et al. 2023</name>
    <dbReference type="NCBI Taxonomy" id="2972489"/>
    <lineage>
        <taxon>Bacteria</taxon>
        <taxon>Bacillati</taxon>
        <taxon>Bacillota</taxon>
        <taxon>Bacilli</taxon>
        <taxon>Bacillales</taxon>
        <taxon>Paenibacillaceae</taxon>
        <taxon>Paenibacillus</taxon>
    </lineage>
</organism>
<comment type="caution">
    <text evidence="2">The sequence shown here is derived from an EMBL/GenBank/DDBJ whole genome shotgun (WGS) entry which is preliminary data.</text>
</comment>
<keyword evidence="1" id="KW-0479">Metal-binding</keyword>
<accession>A0ABT1Y9B8</accession>
<comment type="similarity">
    <text evidence="1">Belongs to the HAD-like hydrolase superfamily. NagD family.</text>
</comment>
<dbReference type="PANTHER" id="PTHR19288:SF46">
    <property type="entry name" value="HALOACID DEHALOGENASE-LIKE HYDROLASE DOMAIN-CONTAINING PROTEIN 2"/>
    <property type="match status" value="1"/>
</dbReference>
<protein>
    <recommendedName>
        <fullName evidence="1">Acid sugar phosphatase</fullName>
        <ecNumber evidence="1">3.1.3.-</ecNumber>
    </recommendedName>
</protein>
<dbReference type="GO" id="GO:0016787">
    <property type="term" value="F:hydrolase activity"/>
    <property type="evidence" value="ECO:0007669"/>
    <property type="project" value="UniProtKB-KW"/>
</dbReference>
<evidence type="ECO:0000256" key="1">
    <source>
        <dbReference type="PIRNR" id="PIRNR000915"/>
    </source>
</evidence>
<dbReference type="InterPro" id="IPR036412">
    <property type="entry name" value="HAD-like_sf"/>
</dbReference>
<dbReference type="CDD" id="cd07530">
    <property type="entry name" value="HAD_Pase_UmpH-like"/>
    <property type="match status" value="1"/>
</dbReference>
<dbReference type="PIRSF" id="PIRSF000915">
    <property type="entry name" value="PGP-type_phosphatase"/>
    <property type="match status" value="1"/>
</dbReference>
<dbReference type="Gene3D" id="3.40.50.1000">
    <property type="entry name" value="HAD superfamily/HAD-like"/>
    <property type="match status" value="2"/>
</dbReference>
<gene>
    <name evidence="2" type="ORF">NV381_01000</name>
</gene>
<dbReference type="PANTHER" id="PTHR19288">
    <property type="entry name" value="4-NITROPHENYLPHOSPHATASE-RELATED"/>
    <property type="match status" value="1"/>
</dbReference>
<dbReference type="EMBL" id="JANQBD010000001">
    <property type="protein sequence ID" value="MCR8629767.1"/>
    <property type="molecule type" value="Genomic_DNA"/>
</dbReference>